<dbReference type="PANTHER" id="PTHR30034">
    <property type="entry name" value="FLAGELLAR MOTOR SWITCH PROTEIN FLIM"/>
    <property type="match status" value="1"/>
</dbReference>
<accession>A0ABR7GCY1</accession>
<comment type="caution">
    <text evidence="12">The sequence shown here is derived from an EMBL/GenBank/DDBJ whole genome shotgun (WGS) entry which is preliminary data.</text>
</comment>
<reference evidence="12 13" key="1">
    <citation type="submission" date="2020-08" db="EMBL/GenBank/DDBJ databases">
        <title>Genome public.</title>
        <authorList>
            <person name="Liu C."/>
            <person name="Sun Q."/>
        </authorList>
    </citation>
    <scope>NUCLEOTIDE SEQUENCE [LARGE SCALE GENOMIC DNA]</scope>
    <source>
        <strain evidence="12 13">NSJ-9</strain>
    </source>
</reference>
<evidence type="ECO:0000256" key="7">
    <source>
        <dbReference type="ARBA" id="ARBA00022779"/>
    </source>
</evidence>
<sequence length="327" mass="36885">MSDILSQNEIDNLLQALSSGEVDAEEIKASSEKQVKNYDFSRPSKFSKEHLRTLEIIFEHYGRLLSTNLPVYLRKNIQVEVMNSEAVTYMEFSNSLSNPVLLGIVNFEPLEGNIIVEMASKLGYAIVDRMLGGEGEPLDKVREFSEIELLIIERIMTACVQLLREPWTNVLDVHPRLERIETNSQFAQIISPSEMIAIVTISIKIGDVEGFMNICLPYITLEPVMDKLNTKFWYSNMQERVEMEYADTIESLIAKAIVPVKAILGKSVISVNDFSGLQVGDIIRLNTKVNQELDVYVGDIKKFTALPGAAGEDYAVRITSVIREEQE</sequence>
<dbReference type="Proteomes" id="UP000643810">
    <property type="component" value="Unassembled WGS sequence"/>
</dbReference>
<keyword evidence="8" id="KW-0472">Membrane</keyword>
<dbReference type="SUPFAM" id="SSF101801">
    <property type="entry name" value="Surface presentation of antigens (SPOA)"/>
    <property type="match status" value="1"/>
</dbReference>
<evidence type="ECO:0000256" key="1">
    <source>
        <dbReference type="ARBA" id="ARBA00004117"/>
    </source>
</evidence>
<protein>
    <recommendedName>
        <fullName evidence="4 10">Flagellar motor switch protein FliM</fullName>
    </recommendedName>
</protein>
<evidence type="ECO:0000256" key="8">
    <source>
        <dbReference type="ARBA" id="ARBA00023136"/>
    </source>
</evidence>
<evidence type="ECO:0000256" key="6">
    <source>
        <dbReference type="ARBA" id="ARBA00022500"/>
    </source>
</evidence>
<keyword evidence="6" id="KW-0145">Chemotaxis</keyword>
<evidence type="ECO:0000259" key="11">
    <source>
        <dbReference type="Pfam" id="PF01052"/>
    </source>
</evidence>
<evidence type="ECO:0000256" key="4">
    <source>
        <dbReference type="ARBA" id="ARBA00021898"/>
    </source>
</evidence>
<dbReference type="InterPro" id="IPR036429">
    <property type="entry name" value="SpoA-like_sf"/>
</dbReference>
<keyword evidence="9" id="KW-0975">Bacterial flagellum</keyword>
<evidence type="ECO:0000313" key="12">
    <source>
        <dbReference type="EMBL" id="MBC5685290.1"/>
    </source>
</evidence>
<keyword evidence="13" id="KW-1185">Reference proteome</keyword>
<dbReference type="CDD" id="cd17908">
    <property type="entry name" value="FliM"/>
    <property type="match status" value="1"/>
</dbReference>
<dbReference type="EMBL" id="JACOPG010000001">
    <property type="protein sequence ID" value="MBC5685290.1"/>
    <property type="molecule type" value="Genomic_DNA"/>
</dbReference>
<evidence type="ECO:0000256" key="9">
    <source>
        <dbReference type="ARBA" id="ARBA00023143"/>
    </source>
</evidence>
<keyword evidence="7" id="KW-0283">Flagellar rotation</keyword>
<dbReference type="Pfam" id="PF02154">
    <property type="entry name" value="FliM"/>
    <property type="match status" value="1"/>
</dbReference>
<evidence type="ECO:0000256" key="5">
    <source>
        <dbReference type="ARBA" id="ARBA00022475"/>
    </source>
</evidence>
<keyword evidence="5" id="KW-1003">Cell membrane</keyword>
<evidence type="ECO:0000313" key="13">
    <source>
        <dbReference type="Proteomes" id="UP000643810"/>
    </source>
</evidence>
<evidence type="ECO:0000256" key="10">
    <source>
        <dbReference type="NCBIfam" id="TIGR01397"/>
    </source>
</evidence>
<dbReference type="InterPro" id="IPR001543">
    <property type="entry name" value="FliN-like_C"/>
</dbReference>
<gene>
    <name evidence="12" type="primary">fliM</name>
    <name evidence="12" type="ORF">H8R94_01450</name>
</gene>
<keyword evidence="12" id="KW-0282">Flagellum</keyword>
<dbReference type="NCBIfam" id="TIGR01397">
    <property type="entry name" value="fliM_switch"/>
    <property type="match status" value="1"/>
</dbReference>
<dbReference type="Gene3D" id="3.40.1550.10">
    <property type="entry name" value="CheC-like"/>
    <property type="match status" value="1"/>
</dbReference>
<dbReference type="Pfam" id="PF01052">
    <property type="entry name" value="FliMN_C"/>
    <property type="match status" value="1"/>
</dbReference>
<evidence type="ECO:0000256" key="3">
    <source>
        <dbReference type="ARBA" id="ARBA00011049"/>
    </source>
</evidence>
<dbReference type="InterPro" id="IPR001689">
    <property type="entry name" value="Flag_FliM"/>
</dbReference>
<keyword evidence="12" id="KW-0969">Cilium</keyword>
<organism evidence="12 13">
    <name type="scientific">Roseburia lenta</name>
    <dbReference type="NCBI Taxonomy" id="2763061"/>
    <lineage>
        <taxon>Bacteria</taxon>
        <taxon>Bacillati</taxon>
        <taxon>Bacillota</taxon>
        <taxon>Clostridia</taxon>
        <taxon>Lachnospirales</taxon>
        <taxon>Lachnospiraceae</taxon>
        <taxon>Roseburia</taxon>
    </lineage>
</organism>
<dbReference type="RefSeq" id="WP_186853650.1">
    <property type="nucleotide sequence ID" value="NZ_JACOPG010000001.1"/>
</dbReference>
<comment type="subcellular location">
    <subcellularLocation>
        <location evidence="1">Bacterial flagellum basal body</location>
    </subcellularLocation>
    <subcellularLocation>
        <location evidence="2">Cell membrane</location>
        <topology evidence="2">Peripheral membrane protein</topology>
    </subcellularLocation>
</comment>
<feature type="domain" description="Flagellar motor switch protein FliN-like C-terminal" evidence="11">
    <location>
        <begin position="253"/>
        <end position="322"/>
    </location>
</feature>
<dbReference type="SUPFAM" id="SSF103039">
    <property type="entry name" value="CheC-like"/>
    <property type="match status" value="1"/>
</dbReference>
<dbReference type="Gene3D" id="2.30.330.10">
    <property type="entry name" value="SpoA-like"/>
    <property type="match status" value="1"/>
</dbReference>
<name>A0ABR7GCY1_9FIRM</name>
<dbReference type="InterPro" id="IPR028976">
    <property type="entry name" value="CheC-like_sf"/>
</dbReference>
<dbReference type="PRINTS" id="PR00955">
    <property type="entry name" value="FLGMOTORFLIM"/>
</dbReference>
<proteinExistence type="inferred from homology"/>
<keyword evidence="12" id="KW-0966">Cell projection</keyword>
<dbReference type="PIRSF" id="PIRSF002888">
    <property type="entry name" value="FliM"/>
    <property type="match status" value="1"/>
</dbReference>
<dbReference type="PANTHER" id="PTHR30034:SF6">
    <property type="entry name" value="YOP PROTEINS TRANSLOCATION PROTEIN Q"/>
    <property type="match status" value="1"/>
</dbReference>
<comment type="similarity">
    <text evidence="3">Belongs to the FliM family.</text>
</comment>
<evidence type="ECO:0000256" key="2">
    <source>
        <dbReference type="ARBA" id="ARBA00004202"/>
    </source>
</evidence>